<comment type="subunit">
    <text evidence="14 15">Homohexamer. Organized in a ring with a central cavity.</text>
</comment>
<dbReference type="SUPFAM" id="SSF52540">
    <property type="entry name" value="P-loop containing nucleoside triphosphate hydrolases"/>
    <property type="match status" value="1"/>
</dbReference>
<dbReference type="InterPro" id="IPR015947">
    <property type="entry name" value="PUA-like_sf"/>
</dbReference>
<evidence type="ECO:0000313" key="22">
    <source>
        <dbReference type="EMBL" id="HJD41760.1"/>
    </source>
</evidence>
<dbReference type="GO" id="GO:0016887">
    <property type="term" value="F:ATP hydrolysis activity"/>
    <property type="evidence" value="ECO:0007669"/>
    <property type="project" value="UniProtKB-UniRule"/>
</dbReference>
<evidence type="ECO:0000256" key="3">
    <source>
        <dbReference type="ARBA" id="ARBA00022670"/>
    </source>
</evidence>
<comment type="function">
    <text evidence="10 14">ATP-dependent serine protease that mediates the selective degradation of mutant and abnormal proteins as well as certain short-lived regulatory proteins. Required for cellular homeostasis and for survival from DNA damage and developmental changes induced by stress. Degrades polypeptides processively to yield small peptide fragments that are 5 to 10 amino acids long. Binds to DNA in a double-stranded, site-specific manner.</text>
</comment>
<sequence>MDNEIKSMPMVPLRGMTILPEMVVHFDVSRQRSIAAVQEAMAEGQEIFLVTQRSIDTEDPDAEDVFEIGTVAQVRQIIRLPKQILRVMVAGEHRGRLQEIEYKDPYMRAKVAVIDEGSDDAEEDVSTEAMERSLKDMLIDFAARNGKMSKESVSQLVEIKGLRRLVDEIAANIPLQYTDQQELLSETDLQKRYEKLAFRLVNEMEIMNIKEEIRRKVKERVDRHQREYILREQLKLIREELGEDSTVSDAEEFENELKKLKAPKEVKEKLQKEINRFKSSLNSPAESGVIRTYIETLLEMPWNKAAKDNHDIGYAKQILDEDHYGLEQVKERILEYLAVRNLTKKGNSPILCLAGPPGTGKTSIARSLARAMKKPYVRISLGGVRDEAEIRGHRKTYVGAMPGRIAAGIRTAGVKNPVMLLDEIDKVSTDYKGDTFSALLEVLDSEQNSRFRDHYLEVPLDLSEVMFITTANTLQMIPRPLLDRMEVIEISSYTENEKLHIAMEHLVPKQLERHGLSAEQLSFSKKAIWKMARNYTKEAGVRQLEREIGNVCRKAAKEILTEGREKISVTDRNIQKFLGREKYTYQMVNPAPETGIVRGLAWTSVGGDTLQIEVNVMPGSGELLLTGQMGDVMKESARAGISYIRSISRNYGIADDFFEKHDVHVHIPEGAVPKDGPSAGITMATAILSAVTETKVRADLAMTGEITLRGRVLPIGGLKEKLLAAKSAGIRTVLVPKENVPDVEELSSEITKGLEIIPVETMTEVLKEALASADPE</sequence>
<dbReference type="InterPro" id="IPR046336">
    <property type="entry name" value="Lon_prtase_N_sf"/>
</dbReference>
<evidence type="ECO:0000256" key="5">
    <source>
        <dbReference type="ARBA" id="ARBA00022801"/>
    </source>
</evidence>
<dbReference type="InterPro" id="IPR003959">
    <property type="entry name" value="ATPase_AAA_core"/>
</dbReference>
<evidence type="ECO:0000256" key="6">
    <source>
        <dbReference type="ARBA" id="ARBA00022825"/>
    </source>
</evidence>
<evidence type="ECO:0000256" key="14">
    <source>
        <dbReference type="HAMAP-Rule" id="MF_01973"/>
    </source>
</evidence>
<evidence type="ECO:0000256" key="1">
    <source>
        <dbReference type="ARBA" id="ARBA00004496"/>
    </source>
</evidence>
<dbReference type="InterPro" id="IPR027543">
    <property type="entry name" value="Lon_bac"/>
</dbReference>
<dbReference type="EC" id="3.4.21.53" evidence="11 14"/>
<feature type="domain" description="Lon N-terminal" evidence="21">
    <location>
        <begin position="8"/>
        <end position="204"/>
    </location>
</feature>
<dbReference type="InterPro" id="IPR003111">
    <property type="entry name" value="Lon_prtase_N"/>
</dbReference>
<evidence type="ECO:0000256" key="18">
    <source>
        <dbReference type="PROSITE-ProRule" id="PRU01122"/>
    </source>
</evidence>
<feature type="active site" evidence="14 16">
    <location>
        <position position="678"/>
    </location>
</feature>
<dbReference type="SMART" id="SM00464">
    <property type="entry name" value="LON"/>
    <property type="match status" value="1"/>
</dbReference>
<dbReference type="PRINTS" id="PR00830">
    <property type="entry name" value="ENDOLAPTASE"/>
</dbReference>
<comment type="subcellular location">
    <subcellularLocation>
        <location evidence="1 14 15">Cytoplasm</location>
    </subcellularLocation>
</comment>
<evidence type="ECO:0000256" key="8">
    <source>
        <dbReference type="ARBA" id="ARBA00023016"/>
    </source>
</evidence>
<dbReference type="InterPro" id="IPR008269">
    <property type="entry name" value="Lon_proteolytic"/>
</dbReference>
<dbReference type="NCBIfam" id="TIGR00763">
    <property type="entry name" value="lon"/>
    <property type="match status" value="1"/>
</dbReference>
<dbReference type="Pfam" id="PF05362">
    <property type="entry name" value="Lon_C"/>
    <property type="match status" value="1"/>
</dbReference>
<keyword evidence="2 14" id="KW-0963">Cytoplasm</keyword>
<comment type="catalytic activity">
    <reaction evidence="9 14 15 18">
        <text>Hydrolysis of proteins in presence of ATP.</text>
        <dbReference type="EC" id="3.4.21.53"/>
    </reaction>
</comment>
<dbReference type="InterPro" id="IPR020568">
    <property type="entry name" value="Ribosomal_Su5_D2-typ_SF"/>
</dbReference>
<gene>
    <name evidence="14 22" type="primary">lon</name>
    <name evidence="22" type="ORF">H9910_01940</name>
</gene>
<dbReference type="Gene3D" id="1.10.8.60">
    <property type="match status" value="1"/>
</dbReference>
<evidence type="ECO:0000256" key="11">
    <source>
        <dbReference type="ARBA" id="ARBA00066743"/>
    </source>
</evidence>
<evidence type="ECO:0000256" key="17">
    <source>
        <dbReference type="PIRSR" id="PIRSR001174-2"/>
    </source>
</evidence>
<feature type="binding site" evidence="14 17">
    <location>
        <begin position="355"/>
        <end position="362"/>
    </location>
    <ligand>
        <name>ATP</name>
        <dbReference type="ChEBI" id="CHEBI:30616"/>
    </ligand>
</feature>
<evidence type="ECO:0000256" key="12">
    <source>
        <dbReference type="ARBA" id="ARBA00071934"/>
    </source>
</evidence>
<dbReference type="GO" id="GO:0005737">
    <property type="term" value="C:cytoplasm"/>
    <property type="evidence" value="ECO:0007669"/>
    <property type="project" value="UniProtKB-SubCell"/>
</dbReference>
<evidence type="ECO:0000256" key="4">
    <source>
        <dbReference type="ARBA" id="ARBA00022741"/>
    </source>
</evidence>
<dbReference type="SUPFAM" id="SSF54211">
    <property type="entry name" value="Ribosomal protein S5 domain 2-like"/>
    <property type="match status" value="1"/>
</dbReference>
<dbReference type="InterPro" id="IPR008268">
    <property type="entry name" value="Peptidase_S16_AS"/>
</dbReference>
<feature type="domain" description="Lon proteolytic" evidence="20">
    <location>
        <begin position="591"/>
        <end position="772"/>
    </location>
</feature>
<dbReference type="GO" id="GO:0034605">
    <property type="term" value="P:cellular response to heat"/>
    <property type="evidence" value="ECO:0007669"/>
    <property type="project" value="UniProtKB-UniRule"/>
</dbReference>
<dbReference type="InterPro" id="IPR054594">
    <property type="entry name" value="Lon_lid"/>
</dbReference>
<evidence type="ECO:0000256" key="15">
    <source>
        <dbReference type="PIRNR" id="PIRNR001174"/>
    </source>
</evidence>
<evidence type="ECO:0000256" key="13">
    <source>
        <dbReference type="ARBA" id="ARBA00082722"/>
    </source>
</evidence>
<dbReference type="InterPro" id="IPR027417">
    <property type="entry name" value="P-loop_NTPase"/>
</dbReference>
<dbReference type="Proteomes" id="UP000823909">
    <property type="component" value="Unassembled WGS sequence"/>
</dbReference>
<evidence type="ECO:0000259" key="21">
    <source>
        <dbReference type="PROSITE" id="PS51787"/>
    </source>
</evidence>
<dbReference type="HAMAP" id="MF_01973">
    <property type="entry name" value="lon_bact"/>
    <property type="match status" value="1"/>
</dbReference>
<dbReference type="Pfam" id="PF00004">
    <property type="entry name" value="AAA"/>
    <property type="match status" value="1"/>
</dbReference>
<dbReference type="Gene3D" id="2.30.130.40">
    <property type="entry name" value="LON domain-like"/>
    <property type="match status" value="1"/>
</dbReference>
<keyword evidence="7 14" id="KW-0067">ATP-binding</keyword>
<evidence type="ECO:0000313" key="23">
    <source>
        <dbReference type="Proteomes" id="UP000823909"/>
    </source>
</evidence>
<dbReference type="GO" id="GO:0004252">
    <property type="term" value="F:serine-type endopeptidase activity"/>
    <property type="evidence" value="ECO:0007669"/>
    <property type="project" value="UniProtKB-UniRule"/>
</dbReference>
<evidence type="ECO:0000256" key="9">
    <source>
        <dbReference type="ARBA" id="ARBA00050665"/>
    </source>
</evidence>
<dbReference type="Pfam" id="PF22667">
    <property type="entry name" value="Lon_lid"/>
    <property type="match status" value="1"/>
</dbReference>
<reference evidence="22" key="2">
    <citation type="submission" date="2021-04" db="EMBL/GenBank/DDBJ databases">
        <authorList>
            <person name="Gilroy R."/>
        </authorList>
    </citation>
    <scope>NUCLEOTIDE SEQUENCE</scope>
    <source>
        <strain evidence="22">ChiBcec15-3976</strain>
    </source>
</reference>
<evidence type="ECO:0000256" key="19">
    <source>
        <dbReference type="RuleBase" id="RU000591"/>
    </source>
</evidence>
<dbReference type="PIRSF" id="PIRSF001174">
    <property type="entry name" value="Lon_proteas"/>
    <property type="match status" value="1"/>
</dbReference>
<dbReference type="FunFam" id="3.40.50.300:FF:000021">
    <property type="entry name" value="Lon protease homolog"/>
    <property type="match status" value="1"/>
</dbReference>
<dbReference type="GO" id="GO:0005524">
    <property type="term" value="F:ATP binding"/>
    <property type="evidence" value="ECO:0007669"/>
    <property type="project" value="UniProtKB-UniRule"/>
</dbReference>
<dbReference type="SMART" id="SM00382">
    <property type="entry name" value="AAA"/>
    <property type="match status" value="1"/>
</dbReference>
<dbReference type="InterPro" id="IPR014721">
    <property type="entry name" value="Ribsml_uS5_D2-typ_fold_subgr"/>
</dbReference>
<comment type="caution">
    <text evidence="22">The sequence shown here is derived from an EMBL/GenBank/DDBJ whole genome shotgun (WGS) entry which is preliminary data.</text>
</comment>
<evidence type="ECO:0000256" key="10">
    <source>
        <dbReference type="ARBA" id="ARBA00053875"/>
    </source>
</evidence>
<dbReference type="GO" id="GO:0043565">
    <property type="term" value="F:sequence-specific DNA binding"/>
    <property type="evidence" value="ECO:0007669"/>
    <property type="project" value="UniProtKB-UniRule"/>
</dbReference>
<evidence type="ECO:0000256" key="16">
    <source>
        <dbReference type="PIRSR" id="PIRSR001174-1"/>
    </source>
</evidence>
<dbReference type="Gene3D" id="1.20.58.1480">
    <property type="match status" value="1"/>
</dbReference>
<organism evidence="22 23">
    <name type="scientific">Candidatus Mediterraneibacter quadrami</name>
    <dbReference type="NCBI Taxonomy" id="2838684"/>
    <lineage>
        <taxon>Bacteria</taxon>
        <taxon>Bacillati</taxon>
        <taxon>Bacillota</taxon>
        <taxon>Clostridia</taxon>
        <taxon>Lachnospirales</taxon>
        <taxon>Lachnospiraceae</taxon>
        <taxon>Mediterraneibacter</taxon>
    </lineage>
</organism>
<keyword evidence="4 14" id="KW-0547">Nucleotide-binding</keyword>
<dbReference type="GO" id="GO:0004176">
    <property type="term" value="F:ATP-dependent peptidase activity"/>
    <property type="evidence" value="ECO:0007669"/>
    <property type="project" value="UniProtKB-UniRule"/>
</dbReference>
<proteinExistence type="evidence at transcript level"/>
<dbReference type="CDD" id="cd19500">
    <property type="entry name" value="RecA-like_Lon"/>
    <property type="match status" value="1"/>
</dbReference>
<reference evidence="22" key="1">
    <citation type="journal article" date="2021" name="PeerJ">
        <title>Extensive microbial diversity within the chicken gut microbiome revealed by metagenomics and culture.</title>
        <authorList>
            <person name="Gilroy R."/>
            <person name="Ravi A."/>
            <person name="Getino M."/>
            <person name="Pursley I."/>
            <person name="Horton D.L."/>
            <person name="Alikhan N.F."/>
            <person name="Baker D."/>
            <person name="Gharbi K."/>
            <person name="Hall N."/>
            <person name="Watson M."/>
            <person name="Adriaenssens E.M."/>
            <person name="Foster-Nyarko E."/>
            <person name="Jarju S."/>
            <person name="Secka A."/>
            <person name="Antonio M."/>
            <person name="Oren A."/>
            <person name="Chaudhuri R.R."/>
            <person name="La Ragione R."/>
            <person name="Hildebrand F."/>
            <person name="Pallen M.J."/>
        </authorList>
    </citation>
    <scope>NUCLEOTIDE SEQUENCE</scope>
    <source>
        <strain evidence="22">ChiBcec15-3976</strain>
    </source>
</reference>
<dbReference type="PROSITE" id="PS51786">
    <property type="entry name" value="LON_PROTEOLYTIC"/>
    <property type="match status" value="1"/>
</dbReference>
<keyword evidence="6 14" id="KW-0720">Serine protease</keyword>
<accession>A0A9D2U5S0</accession>
<dbReference type="Gene3D" id="3.40.50.300">
    <property type="entry name" value="P-loop containing nucleotide triphosphate hydrolases"/>
    <property type="match status" value="1"/>
</dbReference>
<dbReference type="PROSITE" id="PS01046">
    <property type="entry name" value="LON_SER"/>
    <property type="match status" value="1"/>
</dbReference>
<dbReference type="AlphaFoldDB" id="A0A9D2U5S0"/>
<dbReference type="Gene3D" id="3.30.230.10">
    <property type="match status" value="1"/>
</dbReference>
<keyword evidence="8 14" id="KW-0346">Stress response</keyword>
<keyword evidence="3 14" id="KW-0645">Protease</keyword>
<evidence type="ECO:0000256" key="2">
    <source>
        <dbReference type="ARBA" id="ARBA00022490"/>
    </source>
</evidence>
<dbReference type="PANTHER" id="PTHR10046">
    <property type="entry name" value="ATP DEPENDENT LON PROTEASE FAMILY MEMBER"/>
    <property type="match status" value="1"/>
</dbReference>
<dbReference type="InterPro" id="IPR027065">
    <property type="entry name" value="Lon_Prtase"/>
</dbReference>
<dbReference type="PROSITE" id="PS51787">
    <property type="entry name" value="LON_N"/>
    <property type="match status" value="1"/>
</dbReference>
<comment type="similarity">
    <text evidence="14 15 18 19">Belongs to the peptidase S16 family.</text>
</comment>
<feature type="active site" evidence="14 16">
    <location>
        <position position="721"/>
    </location>
</feature>
<keyword evidence="5 14" id="KW-0378">Hydrolase</keyword>
<name>A0A9D2U5S0_9FIRM</name>
<dbReference type="EMBL" id="DWUU01000015">
    <property type="protein sequence ID" value="HJD41760.1"/>
    <property type="molecule type" value="Genomic_DNA"/>
</dbReference>
<dbReference type="Pfam" id="PF02190">
    <property type="entry name" value="LON_substr_bdg"/>
    <property type="match status" value="1"/>
</dbReference>
<dbReference type="InterPro" id="IPR004815">
    <property type="entry name" value="Lon_bac/euk-typ"/>
</dbReference>
<evidence type="ECO:0000256" key="7">
    <source>
        <dbReference type="ARBA" id="ARBA00022840"/>
    </source>
</evidence>
<comment type="induction">
    <text evidence="14">By heat shock.</text>
</comment>
<evidence type="ECO:0000259" key="20">
    <source>
        <dbReference type="PROSITE" id="PS51786"/>
    </source>
</evidence>
<dbReference type="SUPFAM" id="SSF88697">
    <property type="entry name" value="PUA domain-like"/>
    <property type="match status" value="1"/>
</dbReference>
<protein>
    <recommendedName>
        <fullName evidence="12 14">Lon protease</fullName>
        <ecNumber evidence="11 14">3.4.21.53</ecNumber>
    </recommendedName>
    <alternativeName>
        <fullName evidence="13 14">ATP-dependent protease La</fullName>
    </alternativeName>
</protein>
<dbReference type="Gene3D" id="1.20.5.5270">
    <property type="match status" value="1"/>
</dbReference>
<dbReference type="GO" id="GO:0006515">
    <property type="term" value="P:protein quality control for misfolded or incompletely synthesized proteins"/>
    <property type="evidence" value="ECO:0007669"/>
    <property type="project" value="UniProtKB-UniRule"/>
</dbReference>
<dbReference type="InterPro" id="IPR003593">
    <property type="entry name" value="AAA+_ATPase"/>
</dbReference>